<organism evidence="4 5">
    <name type="scientific">Oceanospirillum multiglobuliferum</name>
    <dbReference type="NCBI Taxonomy" id="64969"/>
    <lineage>
        <taxon>Bacteria</taxon>
        <taxon>Pseudomonadati</taxon>
        <taxon>Pseudomonadota</taxon>
        <taxon>Gammaproteobacteria</taxon>
        <taxon>Oceanospirillales</taxon>
        <taxon>Oceanospirillaceae</taxon>
        <taxon>Oceanospirillum</taxon>
    </lineage>
</organism>
<dbReference type="GO" id="GO:0004222">
    <property type="term" value="F:metalloendopeptidase activity"/>
    <property type="evidence" value="ECO:0007669"/>
    <property type="project" value="TreeGrafter"/>
</dbReference>
<gene>
    <name evidence="4" type="ORF">BTE48_13740</name>
</gene>
<sequence>MLLLKHSLICSVLIVGLSLMPSEFARAEENKKVSAQQLRELNGRIKTLEQSLNQVKGAKAETQKKLQESEISIAKIAKDVHQNIESSNKLKKQLQSLRVERVELNQKQAQQKDYLEKQIRAAYAMGRQEYLKVLLNQQQPDQVSRVLRYYDYINRQRSRHIDEYIAISKDKARVEKEITQKDFALGELRSKLEERSNKLEKEQKNREQLLASLDSEIKDKNSELNTLNQDRTRLEKLLKEIEQAIVNIPVPKDSQPFKSMKGKLPWPIKGLVAHGYGSERIPGKLKRYGMEIRAKEGLPIKAVHSGRVVFADWLRGYGVLMIIDHGNGYMSLYGHNQALLKEQGDWVHAGESIATVGRSGGQSRSSLYFEIRQQGQTQDPIKWLGRRRG</sequence>
<comment type="caution">
    <text evidence="4">The sequence shown here is derived from an EMBL/GenBank/DDBJ whole genome shotgun (WGS) entry which is preliminary data.</text>
</comment>
<feature type="chain" id="PRO_5012844652" description="M23ase beta-sheet core domain-containing protein" evidence="2">
    <location>
        <begin position="28"/>
        <end position="389"/>
    </location>
</feature>
<protein>
    <recommendedName>
        <fullName evidence="3">M23ase beta-sheet core domain-containing protein</fullName>
    </recommendedName>
</protein>
<dbReference type="Pfam" id="PF01551">
    <property type="entry name" value="Peptidase_M23"/>
    <property type="match status" value="1"/>
</dbReference>
<evidence type="ECO:0000256" key="1">
    <source>
        <dbReference type="SAM" id="Coils"/>
    </source>
</evidence>
<dbReference type="AlphaFoldDB" id="A0A1V4T1R7"/>
<dbReference type="Proteomes" id="UP000191418">
    <property type="component" value="Unassembled WGS sequence"/>
</dbReference>
<evidence type="ECO:0000313" key="4">
    <source>
        <dbReference type="EMBL" id="OPX54547.1"/>
    </source>
</evidence>
<feature type="coiled-coil region" evidence="1">
    <location>
        <begin position="185"/>
        <end position="247"/>
    </location>
</feature>
<dbReference type="InterPro" id="IPR011055">
    <property type="entry name" value="Dup_hybrid_motif"/>
</dbReference>
<evidence type="ECO:0000256" key="2">
    <source>
        <dbReference type="SAM" id="SignalP"/>
    </source>
</evidence>
<feature type="signal peptide" evidence="2">
    <location>
        <begin position="1"/>
        <end position="27"/>
    </location>
</feature>
<evidence type="ECO:0000313" key="5">
    <source>
        <dbReference type="Proteomes" id="UP000191418"/>
    </source>
</evidence>
<reference evidence="4 5" key="1">
    <citation type="submission" date="2017-01" db="EMBL/GenBank/DDBJ databases">
        <title>Genome Sequencing of a Marine Spirillum, Oceanospirillum multiglobuliferum ATCC 33336, from Japan.</title>
        <authorList>
            <person name="Carney J.G."/>
            <person name="Trachtenberg A.M."/>
            <person name="Rheaume B.A."/>
            <person name="Linnane J.D."/>
            <person name="Pitts N.L."/>
            <person name="Mykles D.L."/>
            <person name="Maclea K.S."/>
        </authorList>
    </citation>
    <scope>NUCLEOTIDE SEQUENCE [LARGE SCALE GENOMIC DNA]</scope>
    <source>
        <strain evidence="4 5">ATCC 33336</strain>
    </source>
</reference>
<proteinExistence type="predicted"/>
<dbReference type="InterPro" id="IPR016047">
    <property type="entry name" value="M23ase_b-sheet_dom"/>
</dbReference>
<name>A0A1V4T1R7_9GAMM</name>
<dbReference type="EMBL" id="MTSM01000023">
    <property type="protein sequence ID" value="OPX54547.1"/>
    <property type="molecule type" value="Genomic_DNA"/>
</dbReference>
<dbReference type="PANTHER" id="PTHR21666:SF270">
    <property type="entry name" value="MUREIN HYDROLASE ACTIVATOR ENVC"/>
    <property type="match status" value="1"/>
</dbReference>
<dbReference type="PANTHER" id="PTHR21666">
    <property type="entry name" value="PEPTIDASE-RELATED"/>
    <property type="match status" value="1"/>
</dbReference>
<dbReference type="FunFam" id="2.70.70.10:FF:000003">
    <property type="entry name" value="Murein hydrolase activator EnvC"/>
    <property type="match status" value="1"/>
</dbReference>
<keyword evidence="5" id="KW-1185">Reference proteome</keyword>
<dbReference type="InterPro" id="IPR050570">
    <property type="entry name" value="Cell_wall_metabolism_enzyme"/>
</dbReference>
<feature type="domain" description="M23ase beta-sheet core" evidence="3">
    <location>
        <begin position="287"/>
        <end position="380"/>
    </location>
</feature>
<evidence type="ECO:0000259" key="3">
    <source>
        <dbReference type="Pfam" id="PF01551"/>
    </source>
</evidence>
<dbReference type="Gene3D" id="6.10.250.3150">
    <property type="match status" value="1"/>
</dbReference>
<dbReference type="STRING" id="64969.SAMN02745127_02663"/>
<keyword evidence="2" id="KW-0732">Signal</keyword>
<feature type="coiled-coil region" evidence="1">
    <location>
        <begin position="24"/>
        <end position="107"/>
    </location>
</feature>
<dbReference type="CDD" id="cd12797">
    <property type="entry name" value="M23_peptidase"/>
    <property type="match status" value="1"/>
</dbReference>
<dbReference type="Gene3D" id="2.70.70.10">
    <property type="entry name" value="Glucose Permease (Domain IIA)"/>
    <property type="match status" value="1"/>
</dbReference>
<dbReference type="SUPFAM" id="SSF51261">
    <property type="entry name" value="Duplicated hybrid motif"/>
    <property type="match status" value="1"/>
</dbReference>
<accession>A0A1V4T1R7</accession>
<keyword evidence="1" id="KW-0175">Coiled coil</keyword>